<accession>A0A4V2JTC7</accession>
<evidence type="ECO:0000313" key="4">
    <source>
        <dbReference type="EMBL" id="TBT95861.1"/>
    </source>
</evidence>
<dbReference type="AlphaFoldDB" id="A0A4V2JTC7"/>
<dbReference type="InterPro" id="IPR000873">
    <property type="entry name" value="AMP-dep_synth/lig_dom"/>
</dbReference>
<dbReference type="GO" id="GO:0016020">
    <property type="term" value="C:membrane"/>
    <property type="evidence" value="ECO:0007669"/>
    <property type="project" value="TreeGrafter"/>
</dbReference>
<keyword evidence="2" id="KW-0067">ATP-binding</keyword>
<dbReference type="Pfam" id="PF00501">
    <property type="entry name" value="AMP-binding"/>
    <property type="match status" value="1"/>
</dbReference>
<dbReference type="Gene3D" id="3.40.50.12780">
    <property type="entry name" value="N-terminal domain of ligase-like"/>
    <property type="match status" value="1"/>
</dbReference>
<dbReference type="GO" id="GO:0005524">
    <property type="term" value="F:ATP binding"/>
    <property type="evidence" value="ECO:0007669"/>
    <property type="project" value="UniProtKB-KW"/>
</dbReference>
<dbReference type="Proteomes" id="UP000291933">
    <property type="component" value="Unassembled WGS sequence"/>
</dbReference>
<evidence type="ECO:0000313" key="5">
    <source>
        <dbReference type="Proteomes" id="UP000291933"/>
    </source>
</evidence>
<feature type="domain" description="AMP-dependent synthetase/ligase" evidence="3">
    <location>
        <begin position="26"/>
        <end position="424"/>
    </location>
</feature>
<dbReference type="CDD" id="cd05907">
    <property type="entry name" value="VL_LC_FACS_like"/>
    <property type="match status" value="1"/>
</dbReference>
<evidence type="ECO:0000256" key="1">
    <source>
        <dbReference type="ARBA" id="ARBA00022741"/>
    </source>
</evidence>
<evidence type="ECO:0000256" key="2">
    <source>
        <dbReference type="ARBA" id="ARBA00022840"/>
    </source>
</evidence>
<keyword evidence="4" id="KW-0436">Ligase</keyword>
<dbReference type="EMBL" id="SDMR01000002">
    <property type="protein sequence ID" value="TBT95861.1"/>
    <property type="molecule type" value="Genomic_DNA"/>
</dbReference>
<keyword evidence="1" id="KW-0547">Nucleotide-binding</keyword>
<name>A0A4V2JTC7_PROTD</name>
<evidence type="ECO:0000259" key="3">
    <source>
        <dbReference type="Pfam" id="PF00501"/>
    </source>
</evidence>
<dbReference type="PANTHER" id="PTHR43272">
    <property type="entry name" value="LONG-CHAIN-FATTY-ACID--COA LIGASE"/>
    <property type="match status" value="1"/>
</dbReference>
<comment type="caution">
    <text evidence="4">The sequence shown here is derived from an EMBL/GenBank/DDBJ whole genome shotgun (WGS) entry which is preliminary data.</text>
</comment>
<organism evidence="4 5">
    <name type="scientific">Propioniciclava tarda</name>
    <dbReference type="NCBI Taxonomy" id="433330"/>
    <lineage>
        <taxon>Bacteria</taxon>
        <taxon>Bacillati</taxon>
        <taxon>Actinomycetota</taxon>
        <taxon>Actinomycetes</taxon>
        <taxon>Propionibacteriales</taxon>
        <taxon>Propionibacteriaceae</taxon>
        <taxon>Propioniciclava</taxon>
    </lineage>
</organism>
<dbReference type="InterPro" id="IPR042099">
    <property type="entry name" value="ANL_N_sf"/>
</dbReference>
<keyword evidence="5" id="KW-1185">Reference proteome</keyword>
<dbReference type="RefSeq" id="WP_131170976.1">
    <property type="nucleotide sequence ID" value="NZ_FXTL01000002.1"/>
</dbReference>
<proteinExistence type="predicted"/>
<dbReference type="OrthoDB" id="9803968at2"/>
<sequence>MTAQAATPVAVDDLTLRSVTDLLLRRLAEAPDADAFDRPQGDDLERVTTRQFVDEARALAAGLIAVGIQPGDRVGVMAPTRYEWAVVDFACWFAGIVVVPIYETSSVEQTAAIVADAGVRHVVAGSARHAEVLRSADPSLTIWTMDDDLGALAAGGASVTTDELERRRALAGRDDLATLVYTSGTTAGAKGVRITHGNLVGLVQQIAHAYADVVHDRANTVIVLPLAHILARALQVAAVASGMRVLHHSDPSTVASAFSKARPTFVVVAPRLLQKIADAVGRRALDARLGGAFAAARRTAVDWAQHLEASQDEPGRRPPLGLRVRHALFERLFYARIRGVLGGRVQYLLSGAAPLDADLARFFWGAGLPVIEGYGLTETTAPVTGNLPSDIRPGTVGRPVPGAEVRIADDGEVQVRGLGVAPGYRNKALDADAFVDGWFRTGDLGRLDADGRLILTGRAKNILVTAGGKNVAPEPWEEAVSAHPLVANAVMVGEGRPFLAALLLLERAEVSAWAARHKLDALAAQLESMAAGPGGVRVPSPELQARLQRIVDRANARVSRAEQVKAFAAVVADTDPVHGTFTPTMKVRRDALLAAARTHVEALYSRT</sequence>
<dbReference type="SUPFAM" id="SSF56801">
    <property type="entry name" value="Acetyl-CoA synthetase-like"/>
    <property type="match status" value="1"/>
</dbReference>
<reference evidence="4 5" key="1">
    <citation type="submission" date="2019-01" db="EMBL/GenBank/DDBJ databases">
        <title>Lactibacter flavus gen. nov., sp. nov., a novel bacterium of the family Propionibacteriaceae isolated from raw milk and dairy products.</title>
        <authorList>
            <person name="Huptas C."/>
            <person name="Wenning M."/>
            <person name="Breitenwieser F."/>
            <person name="Doll E."/>
            <person name="Von Neubeck M."/>
            <person name="Busse H.-J."/>
            <person name="Scherer S."/>
        </authorList>
    </citation>
    <scope>NUCLEOTIDE SEQUENCE [LARGE SCALE GENOMIC DNA]</scope>
    <source>
        <strain evidence="4 5">DSM 22130</strain>
    </source>
</reference>
<dbReference type="Pfam" id="PF23562">
    <property type="entry name" value="AMP-binding_C_3"/>
    <property type="match status" value="1"/>
</dbReference>
<dbReference type="PANTHER" id="PTHR43272:SF33">
    <property type="entry name" value="AMP-BINDING DOMAIN-CONTAINING PROTEIN-RELATED"/>
    <property type="match status" value="1"/>
</dbReference>
<protein>
    <submittedName>
        <fullName evidence="4">Long-chain fatty acid--CoA ligase</fullName>
    </submittedName>
</protein>
<gene>
    <name evidence="4" type="ORF">ET996_02460</name>
</gene>
<dbReference type="GO" id="GO:0004467">
    <property type="term" value="F:long-chain fatty acid-CoA ligase activity"/>
    <property type="evidence" value="ECO:0007669"/>
    <property type="project" value="TreeGrafter"/>
</dbReference>